<reference evidence="10" key="1">
    <citation type="submission" date="2019-08" db="EMBL/GenBank/DDBJ databases">
        <authorList>
            <person name="Kucharzyk K."/>
            <person name="Murdoch R.W."/>
            <person name="Higgins S."/>
            <person name="Loffler F."/>
        </authorList>
    </citation>
    <scope>NUCLEOTIDE SEQUENCE</scope>
</reference>
<dbReference type="PANTHER" id="PTHR45436">
    <property type="entry name" value="SENSOR HISTIDINE KINASE YKOH"/>
    <property type="match status" value="1"/>
</dbReference>
<dbReference type="PANTHER" id="PTHR45436:SF5">
    <property type="entry name" value="SENSOR HISTIDINE KINASE TRCS"/>
    <property type="match status" value="1"/>
</dbReference>
<gene>
    <name evidence="10" type="ORF">SDC9_43895</name>
</gene>
<keyword evidence="5 8" id="KW-0812">Transmembrane</keyword>
<dbReference type="GO" id="GO:0005886">
    <property type="term" value="C:plasma membrane"/>
    <property type="evidence" value="ECO:0007669"/>
    <property type="project" value="TreeGrafter"/>
</dbReference>
<dbReference type="InterPro" id="IPR036890">
    <property type="entry name" value="HATPase_C_sf"/>
</dbReference>
<dbReference type="InterPro" id="IPR003594">
    <property type="entry name" value="HATPase_dom"/>
</dbReference>
<dbReference type="EC" id="2.7.13.3" evidence="2"/>
<dbReference type="GO" id="GO:0000155">
    <property type="term" value="F:phosphorelay sensor kinase activity"/>
    <property type="evidence" value="ECO:0007669"/>
    <property type="project" value="InterPro"/>
</dbReference>
<proteinExistence type="predicted"/>
<dbReference type="InterPro" id="IPR050428">
    <property type="entry name" value="TCS_sensor_his_kinase"/>
</dbReference>
<comment type="caution">
    <text evidence="10">The sequence shown here is derived from an EMBL/GenBank/DDBJ whole genome shotgun (WGS) entry which is preliminary data.</text>
</comment>
<keyword evidence="6" id="KW-0418">Kinase</keyword>
<feature type="transmembrane region" description="Helical" evidence="8">
    <location>
        <begin position="127"/>
        <end position="149"/>
    </location>
</feature>
<feature type="transmembrane region" description="Helical" evidence="8">
    <location>
        <begin position="12"/>
        <end position="34"/>
    </location>
</feature>
<dbReference type="SUPFAM" id="SSF47384">
    <property type="entry name" value="Homodimeric domain of signal transducing histidine kinase"/>
    <property type="match status" value="1"/>
</dbReference>
<evidence type="ECO:0000256" key="1">
    <source>
        <dbReference type="ARBA" id="ARBA00000085"/>
    </source>
</evidence>
<evidence type="ECO:0000256" key="7">
    <source>
        <dbReference type="ARBA" id="ARBA00022989"/>
    </source>
</evidence>
<accession>A0A644W4T3</accession>
<keyword evidence="3" id="KW-0597">Phosphoprotein</keyword>
<name>A0A644W4T3_9ZZZZ</name>
<evidence type="ECO:0000256" key="6">
    <source>
        <dbReference type="ARBA" id="ARBA00022777"/>
    </source>
</evidence>
<keyword evidence="8" id="KW-0472">Membrane</keyword>
<dbReference type="Gene3D" id="1.10.287.130">
    <property type="match status" value="1"/>
</dbReference>
<dbReference type="Gene3D" id="3.30.565.10">
    <property type="entry name" value="Histidine kinase-like ATPase, C-terminal domain"/>
    <property type="match status" value="1"/>
</dbReference>
<dbReference type="InterPro" id="IPR005467">
    <property type="entry name" value="His_kinase_dom"/>
</dbReference>
<evidence type="ECO:0000256" key="4">
    <source>
        <dbReference type="ARBA" id="ARBA00022679"/>
    </source>
</evidence>
<protein>
    <recommendedName>
        <fullName evidence="2">histidine kinase</fullName>
        <ecNumber evidence="2">2.7.13.3</ecNumber>
    </recommendedName>
</protein>
<evidence type="ECO:0000259" key="9">
    <source>
        <dbReference type="PROSITE" id="PS50109"/>
    </source>
</evidence>
<keyword evidence="4" id="KW-0808">Transferase</keyword>
<evidence type="ECO:0000313" key="10">
    <source>
        <dbReference type="EMBL" id="MPL97702.1"/>
    </source>
</evidence>
<dbReference type="Pfam" id="PF02518">
    <property type="entry name" value="HATPase_c"/>
    <property type="match status" value="1"/>
</dbReference>
<evidence type="ECO:0000256" key="8">
    <source>
        <dbReference type="SAM" id="Phobius"/>
    </source>
</evidence>
<organism evidence="10">
    <name type="scientific">bioreactor metagenome</name>
    <dbReference type="NCBI Taxonomy" id="1076179"/>
    <lineage>
        <taxon>unclassified sequences</taxon>
        <taxon>metagenomes</taxon>
        <taxon>ecological metagenomes</taxon>
    </lineage>
</organism>
<dbReference type="PROSITE" id="PS50109">
    <property type="entry name" value="HIS_KIN"/>
    <property type="match status" value="1"/>
</dbReference>
<evidence type="ECO:0000256" key="5">
    <source>
        <dbReference type="ARBA" id="ARBA00022692"/>
    </source>
</evidence>
<dbReference type="EMBL" id="VSSQ01000570">
    <property type="protein sequence ID" value="MPL97702.1"/>
    <property type="molecule type" value="Genomic_DNA"/>
</dbReference>
<keyword evidence="7 8" id="KW-1133">Transmembrane helix</keyword>
<dbReference type="SUPFAM" id="SSF55874">
    <property type="entry name" value="ATPase domain of HSP90 chaperone/DNA topoisomerase II/histidine kinase"/>
    <property type="match status" value="1"/>
</dbReference>
<dbReference type="SMART" id="SM00387">
    <property type="entry name" value="HATPase_c"/>
    <property type="match status" value="1"/>
</dbReference>
<evidence type="ECO:0000256" key="3">
    <source>
        <dbReference type="ARBA" id="ARBA00022553"/>
    </source>
</evidence>
<comment type="catalytic activity">
    <reaction evidence="1">
        <text>ATP + protein L-histidine = ADP + protein N-phospho-L-histidine.</text>
        <dbReference type="EC" id="2.7.13.3"/>
    </reaction>
</comment>
<sequence length="412" mass="47497">MRLIKRTYLTTFTLLIPVLLIGSIFSFYMIKYIVYEETDEHLTYEMERLVEFHSNYGDLPEYHKVTEIIEGLRFDEPVFKDTLILELRDNEMIPHRELYFSINHEGKDFTIVLRQLLPGNDDIFEGALLMMLGLLLLITLFLFIMVNLISRKLWNPFYKTLGILSKYKITEPVPVFSKSKIDEFNSLNSTIDELLKKITYDFKRTKEFNENASHELQTHLAIIRLNTEKLLNNFQDDGNSLVHLQTIINAAAKLSVAQKSLLLLSKIGNLEYNKNTNLSLSEIVNNSLPLFQEAIEIRSIKVKKAIENCNLNIDAGLAEIMVNNLLKNAVKHNTQDGYIFIILSQKHLMIENSGIVFQDNPKALFERFATGKTGNLGLGLAVVKQICDVYNYKISYTVDGNVHKIQVFFTNR</sequence>
<feature type="domain" description="Histidine kinase" evidence="9">
    <location>
        <begin position="211"/>
        <end position="402"/>
    </location>
</feature>
<dbReference type="AlphaFoldDB" id="A0A644W4T3"/>
<dbReference type="InterPro" id="IPR036097">
    <property type="entry name" value="HisK_dim/P_sf"/>
</dbReference>
<evidence type="ECO:0000256" key="2">
    <source>
        <dbReference type="ARBA" id="ARBA00012438"/>
    </source>
</evidence>